<organism evidence="6 7">
    <name type="scientific">Denitratimonas tolerans</name>
    <dbReference type="NCBI Taxonomy" id="1338420"/>
    <lineage>
        <taxon>Bacteria</taxon>
        <taxon>Pseudomonadati</taxon>
        <taxon>Pseudomonadota</taxon>
        <taxon>Gammaproteobacteria</taxon>
        <taxon>Lysobacterales</taxon>
        <taxon>Lysobacteraceae</taxon>
        <taxon>Denitratimonas</taxon>
    </lineage>
</organism>
<evidence type="ECO:0000256" key="2">
    <source>
        <dbReference type="ARBA" id="ARBA00019066"/>
    </source>
</evidence>
<keyword evidence="7" id="KW-1185">Reference proteome</keyword>
<dbReference type="Proteomes" id="UP001364472">
    <property type="component" value="Unassembled WGS sequence"/>
</dbReference>
<feature type="region of interest" description="Disordered" evidence="5">
    <location>
        <begin position="313"/>
        <end position="427"/>
    </location>
</feature>
<dbReference type="Pfam" id="PF09712">
    <property type="entry name" value="PHA_synth_III_E"/>
    <property type="match status" value="1"/>
</dbReference>
<keyword evidence="4" id="KW-0175">Coiled coil</keyword>
<evidence type="ECO:0000256" key="3">
    <source>
        <dbReference type="ARBA" id="ARBA00022752"/>
    </source>
</evidence>
<protein>
    <recommendedName>
        <fullName evidence="2">Poly(3-hydroxyalkanoate) polymerase subunit PhaE</fullName>
    </recommendedName>
</protein>
<feature type="compositionally biased region" description="Low complexity" evidence="5">
    <location>
        <begin position="366"/>
        <end position="382"/>
    </location>
</feature>
<evidence type="ECO:0000313" key="7">
    <source>
        <dbReference type="Proteomes" id="UP001364472"/>
    </source>
</evidence>
<dbReference type="InterPro" id="IPR010123">
    <property type="entry name" value="PHA_synth_III_E"/>
</dbReference>
<gene>
    <name evidence="6" type="ORF">WB794_12315</name>
</gene>
<name>A0AAW9R9T4_9GAMM</name>
<dbReference type="EMBL" id="JBBDHC010000020">
    <property type="protein sequence ID" value="MEJ1250457.1"/>
    <property type="molecule type" value="Genomic_DNA"/>
</dbReference>
<evidence type="ECO:0000256" key="5">
    <source>
        <dbReference type="SAM" id="MobiDB-lite"/>
    </source>
</evidence>
<accession>A0AAW9R9T4</accession>
<dbReference type="RefSeq" id="WP_337336159.1">
    <property type="nucleotide sequence ID" value="NZ_JBBDHC010000020.1"/>
</dbReference>
<evidence type="ECO:0000256" key="1">
    <source>
        <dbReference type="ARBA" id="ARBA00004683"/>
    </source>
</evidence>
<feature type="compositionally biased region" description="Low complexity" evidence="5">
    <location>
        <begin position="336"/>
        <end position="356"/>
    </location>
</feature>
<reference evidence="6 7" key="1">
    <citation type="journal article" date="2016" name="Antonie Van Leeuwenhoek">
        <title>Denitratimonas tolerans gen. nov., sp. nov., a denitrifying bacterium isolated from a bioreactor for tannery wastewater treatment.</title>
        <authorList>
            <person name="Han S.I."/>
            <person name="Kim J.O."/>
            <person name="Lee Y.R."/>
            <person name="Ekpeghere K.I."/>
            <person name="Koh S.C."/>
            <person name="Whang K.S."/>
        </authorList>
    </citation>
    <scope>NUCLEOTIDE SEQUENCE [LARGE SCALE GENOMIC DNA]</scope>
    <source>
        <strain evidence="6 7">KACC 17565</strain>
    </source>
</reference>
<comment type="caution">
    <text evidence="6">The sequence shown here is derived from an EMBL/GenBank/DDBJ whole genome shotgun (WGS) entry which is preliminary data.</text>
</comment>
<proteinExistence type="predicted"/>
<evidence type="ECO:0000313" key="6">
    <source>
        <dbReference type="EMBL" id="MEJ1250457.1"/>
    </source>
</evidence>
<dbReference type="GO" id="GO:0042619">
    <property type="term" value="P:poly-hydroxybutyrate biosynthetic process"/>
    <property type="evidence" value="ECO:0007669"/>
    <property type="project" value="UniProtKB-KW"/>
</dbReference>
<feature type="coiled-coil region" evidence="4">
    <location>
        <begin position="283"/>
        <end position="310"/>
    </location>
</feature>
<dbReference type="AlphaFoldDB" id="A0AAW9R9T4"/>
<keyword evidence="3" id="KW-0583">PHB biosynthesis</keyword>
<evidence type="ECO:0000256" key="4">
    <source>
        <dbReference type="SAM" id="Coils"/>
    </source>
</evidence>
<sequence length="427" mass="44529">MTTATTGQDFGLEAWMQPFREAMTAFQGSAFPGGFPGAFPGSFPGAFPGMGGAAPFSNMAGWFGGQAAPTMPGWPQGAGAGPAAGAFTRFLQQLSELAQAQWQQLALQAGTGIDSESGALANWRALVESVGAKLASAAGPFELGPLPALDTSALREALSTPAVGPMREHIERWQGAMLAQLDYQEAAREFSAQLGETMRLAQAHLRERLAERAAKNEPLTTSRALFDEWVEAGEQAWAERAGSDAFVAALGRFTNAEMKVRAAKADQINRLAESLGLPTRGEVDADHRRIAQLERELRRLRGEVAGLRDAAAAAPAVPPAAAPRAAVKKPQPPARPAAAPAPASAPEAAAKAPAAKKTPRARGKAARSSPARAPAKASSNAPVKPPPAAARRSKASVSMLPLVDAPRALGTRGRKLDEAAQRRRAGK</sequence>
<comment type="pathway">
    <text evidence="1">Biopolymer metabolism; poly-(R)-3-hydroxybutanoate biosynthesis.</text>
</comment>